<dbReference type="AlphaFoldDB" id="A0A0C4E2Q8"/>
<reference evidence="3" key="2">
    <citation type="submission" date="2010-05" db="EMBL/GenBank/DDBJ databases">
        <title>The Genome Sequence of Magnaporthe poae strain ATCC 64411.</title>
        <authorList>
            <consortium name="The Broad Institute Genome Sequencing Platform"/>
            <consortium name="Broad Institute Genome Sequencing Center for Infectious Disease"/>
            <person name="Ma L.-J."/>
            <person name="Dead R."/>
            <person name="Young S."/>
            <person name="Zeng Q."/>
            <person name="Koehrsen M."/>
            <person name="Alvarado L."/>
            <person name="Berlin A."/>
            <person name="Chapman S.B."/>
            <person name="Chen Z."/>
            <person name="Freedman E."/>
            <person name="Gellesch M."/>
            <person name="Goldberg J."/>
            <person name="Griggs A."/>
            <person name="Gujja S."/>
            <person name="Heilman E.R."/>
            <person name="Heiman D."/>
            <person name="Hepburn T."/>
            <person name="Howarth C."/>
            <person name="Jen D."/>
            <person name="Larson L."/>
            <person name="Mehta T."/>
            <person name="Neiman D."/>
            <person name="Pearson M."/>
            <person name="Roberts A."/>
            <person name="Saif S."/>
            <person name="Shea T."/>
            <person name="Shenoy N."/>
            <person name="Sisk P."/>
            <person name="Stolte C."/>
            <person name="Sykes S."/>
            <person name="Walk T."/>
            <person name="White J."/>
            <person name="Yandava C."/>
            <person name="Haas B."/>
            <person name="Nusbaum C."/>
            <person name="Birren B."/>
        </authorList>
    </citation>
    <scope>NUCLEOTIDE SEQUENCE</scope>
    <source>
        <strain evidence="3">ATCC 64411</strain>
    </source>
</reference>
<dbReference type="OrthoDB" id="3474066at2759"/>
<dbReference type="InterPro" id="IPR052973">
    <property type="entry name" value="Fungal_sec-metab_reg_TF"/>
</dbReference>
<dbReference type="InterPro" id="IPR001138">
    <property type="entry name" value="Zn2Cys6_DnaBD"/>
</dbReference>
<reference evidence="3" key="3">
    <citation type="submission" date="2011-03" db="EMBL/GenBank/DDBJ databases">
        <title>Annotation of Magnaporthe poae ATCC 64411.</title>
        <authorList>
            <person name="Ma L.-J."/>
            <person name="Dead R."/>
            <person name="Young S.K."/>
            <person name="Zeng Q."/>
            <person name="Gargeya S."/>
            <person name="Fitzgerald M."/>
            <person name="Haas B."/>
            <person name="Abouelleil A."/>
            <person name="Alvarado L."/>
            <person name="Arachchi H.M."/>
            <person name="Berlin A."/>
            <person name="Brown A."/>
            <person name="Chapman S.B."/>
            <person name="Chen Z."/>
            <person name="Dunbar C."/>
            <person name="Freedman E."/>
            <person name="Gearin G."/>
            <person name="Gellesch M."/>
            <person name="Goldberg J."/>
            <person name="Griggs A."/>
            <person name="Gujja S."/>
            <person name="Heiman D."/>
            <person name="Howarth C."/>
            <person name="Larson L."/>
            <person name="Lui A."/>
            <person name="MacDonald P.J.P."/>
            <person name="Mehta T."/>
            <person name="Montmayeur A."/>
            <person name="Murphy C."/>
            <person name="Neiman D."/>
            <person name="Pearson M."/>
            <person name="Priest M."/>
            <person name="Roberts A."/>
            <person name="Saif S."/>
            <person name="Shea T."/>
            <person name="Shenoy N."/>
            <person name="Sisk P."/>
            <person name="Stolte C."/>
            <person name="Sykes S."/>
            <person name="Yandava C."/>
            <person name="Wortman J."/>
            <person name="Nusbaum C."/>
            <person name="Birren B."/>
        </authorList>
    </citation>
    <scope>NUCLEOTIDE SEQUENCE</scope>
    <source>
        <strain evidence="3">ATCC 64411</strain>
    </source>
</reference>
<dbReference type="GO" id="GO:0008270">
    <property type="term" value="F:zinc ion binding"/>
    <property type="evidence" value="ECO:0007669"/>
    <property type="project" value="InterPro"/>
</dbReference>
<dbReference type="PANTHER" id="PTHR35392">
    <property type="entry name" value="ZN(II)2CYS6 TRANSCRIPTION FACTOR (EUROFUNG)-RELATED-RELATED"/>
    <property type="match status" value="1"/>
</dbReference>
<dbReference type="GO" id="GO:0000981">
    <property type="term" value="F:DNA-binding transcription factor activity, RNA polymerase II-specific"/>
    <property type="evidence" value="ECO:0007669"/>
    <property type="project" value="InterPro"/>
</dbReference>
<reference evidence="5" key="1">
    <citation type="submission" date="2010-05" db="EMBL/GenBank/DDBJ databases">
        <title>The genome sequence of Magnaporthe poae strain ATCC 64411.</title>
        <authorList>
            <person name="Ma L.-J."/>
            <person name="Dead R."/>
            <person name="Young S."/>
            <person name="Zeng Q."/>
            <person name="Koehrsen M."/>
            <person name="Alvarado L."/>
            <person name="Berlin A."/>
            <person name="Chapman S.B."/>
            <person name="Chen Z."/>
            <person name="Freedman E."/>
            <person name="Gellesch M."/>
            <person name="Goldberg J."/>
            <person name="Griggs A."/>
            <person name="Gujja S."/>
            <person name="Heilman E.R."/>
            <person name="Heiman D."/>
            <person name="Hepburn T."/>
            <person name="Howarth C."/>
            <person name="Jen D."/>
            <person name="Larson L."/>
            <person name="Mehta T."/>
            <person name="Neiman D."/>
            <person name="Pearson M."/>
            <person name="Roberts A."/>
            <person name="Saif S."/>
            <person name="Shea T."/>
            <person name="Shenoy N."/>
            <person name="Sisk P."/>
            <person name="Stolte C."/>
            <person name="Sykes S."/>
            <person name="Walk T."/>
            <person name="White J."/>
            <person name="Yandava C."/>
            <person name="Haas B."/>
            <person name="Nusbaum C."/>
            <person name="Birren B."/>
        </authorList>
    </citation>
    <scope>NUCLEOTIDE SEQUENCE [LARGE SCALE GENOMIC DNA]</scope>
    <source>
        <strain evidence="5">ATCC 64411 / 73-15</strain>
    </source>
</reference>
<evidence type="ECO:0000313" key="3">
    <source>
        <dbReference type="EMBL" id="KLU87704.1"/>
    </source>
</evidence>
<dbReference type="eggNOG" id="ENOG502S5SN">
    <property type="taxonomic scope" value="Eukaryota"/>
</dbReference>
<evidence type="ECO:0008006" key="6">
    <source>
        <dbReference type="Google" id="ProtNLM"/>
    </source>
</evidence>
<feature type="region of interest" description="Disordered" evidence="2">
    <location>
        <begin position="101"/>
        <end position="131"/>
    </location>
</feature>
<dbReference type="EMBL" id="GL876970">
    <property type="protein sequence ID" value="KLU87704.1"/>
    <property type="molecule type" value="Genomic_DNA"/>
</dbReference>
<proteinExistence type="predicted"/>
<dbReference type="Proteomes" id="UP000011715">
    <property type="component" value="Unassembled WGS sequence"/>
</dbReference>
<keyword evidence="1" id="KW-0539">Nucleus</keyword>
<dbReference type="PANTHER" id="PTHR35392:SF3">
    <property type="entry name" value="ZN(2)-C6 FUNGAL-TYPE DOMAIN-CONTAINING PROTEIN"/>
    <property type="match status" value="1"/>
</dbReference>
<evidence type="ECO:0000256" key="2">
    <source>
        <dbReference type="SAM" id="MobiDB-lite"/>
    </source>
</evidence>
<name>A0A0C4E2Q8_MAGP6</name>
<evidence type="ECO:0000313" key="5">
    <source>
        <dbReference type="Proteomes" id="UP000011715"/>
    </source>
</evidence>
<dbReference type="EMBL" id="ADBL01001620">
    <property type="status" value="NOT_ANNOTATED_CDS"/>
    <property type="molecule type" value="Genomic_DNA"/>
</dbReference>
<reference evidence="4" key="5">
    <citation type="submission" date="2015-06" db="UniProtKB">
        <authorList>
            <consortium name="EnsemblFungi"/>
        </authorList>
    </citation>
    <scope>IDENTIFICATION</scope>
    <source>
        <strain evidence="4">ATCC 64411</strain>
    </source>
</reference>
<keyword evidence="5" id="KW-1185">Reference proteome</keyword>
<dbReference type="STRING" id="644358.A0A0C4E2Q8"/>
<dbReference type="CDD" id="cd00067">
    <property type="entry name" value="GAL4"/>
    <property type="match status" value="1"/>
</dbReference>
<dbReference type="EnsemblFungi" id="MAPG_06698T0">
    <property type="protein sequence ID" value="MAPG_06698T0"/>
    <property type="gene ID" value="MAPG_06698"/>
</dbReference>
<sequence length="877" mass="96835">MMNSRNTNTLKRRRPHGRGSSPVEHIYQDSTSPGMPASPEAPPLSQADRQYILEQAAQVLGVSVPRLLQFSQPHEQPPSVVEQAAITLEVPVSSLLELGQQHRQKRPRVDTAVSMPPPFTPGRLREPDHAEVDHGPHYKREATHETLTAAPEPTPSLLGLSASRVAGCISSFAVCNACVGFESQDENYPSMPTTASYDYGDGSRLGVVDVTPACTALAPSQTLGYHASTTTAAEAPGLLGCDDAAAMGGYLPQYPALPPSRPPGIEQPHTSGETMLYPVAVTATAYSGSAASTPHPAVVPLQSASQGMVQSTQYVPSSVTAETRLHSQVMAQTTQYAPSPMAAETPLPIQGMEQATQYMPSSTTAVTPLPPQLMGQSTQYVEQTTQYMPSPMTAGTPLPSPSSLVATSDPGPGYGPTASYGPPGSVAGEGSTGAMEVYHGAPELVMMALPQRAPPTKRGPFKDQAEREKTAYTRKIGSCVRCRMQRIRCYVDPDDDSNPCGCCKKLAKSKVWRLPCLRLKINDVILSKTSPVKGYEWTRRWKDGMVADEISSWASDEIKTIRVTEGFTGRSVELRVREFVPQEGDRLDRSWVVDGVRRSVKIPAFALVDMEAVKDSYDAYIKNGIVECCKKLVNKEKKLLWRVYSLAIQRLGDGGMDKQDRELLLNTLELWMSVRLTTTSFEIVGRETLGMTHDLMDETSPLSGKIPLPPVMGAQLDSILIHQIQAKCRHETLELLQTITQEKKKESWLVTYLVTFVLLHNIALVIQHDASYARKHGIGRRFAREDRVKDYYVGAMTLLVYFHYRRRADPFAPGYKIDKMRGVSGNEAADFVEEMRKYVREHETRWRDLVESGEIENEYYFVAQMHEQKWLPRSWPG</sequence>
<evidence type="ECO:0000256" key="1">
    <source>
        <dbReference type="ARBA" id="ARBA00023242"/>
    </source>
</evidence>
<dbReference type="VEuPathDB" id="FungiDB:MAPG_06698"/>
<gene>
    <name evidence="3" type="ORF">MAPG_06698</name>
</gene>
<evidence type="ECO:0000313" key="4">
    <source>
        <dbReference type="EnsemblFungi" id="MAPG_06698T0"/>
    </source>
</evidence>
<feature type="region of interest" description="Disordered" evidence="2">
    <location>
        <begin position="390"/>
        <end position="432"/>
    </location>
</feature>
<reference evidence="4" key="4">
    <citation type="journal article" date="2015" name="G3 (Bethesda)">
        <title>Genome sequences of three phytopathogenic species of the Magnaporthaceae family of fungi.</title>
        <authorList>
            <person name="Okagaki L.H."/>
            <person name="Nunes C.C."/>
            <person name="Sailsbery J."/>
            <person name="Clay B."/>
            <person name="Brown D."/>
            <person name="John T."/>
            <person name="Oh Y."/>
            <person name="Young N."/>
            <person name="Fitzgerald M."/>
            <person name="Haas B.J."/>
            <person name="Zeng Q."/>
            <person name="Young S."/>
            <person name="Adiconis X."/>
            <person name="Fan L."/>
            <person name="Levin J.Z."/>
            <person name="Mitchell T.K."/>
            <person name="Okubara P.A."/>
            <person name="Farman M.L."/>
            <person name="Kohn L.M."/>
            <person name="Birren B."/>
            <person name="Ma L.-J."/>
            <person name="Dean R.A."/>
        </authorList>
    </citation>
    <scope>NUCLEOTIDE SEQUENCE</scope>
    <source>
        <strain evidence="4">ATCC 64411 / 73-15</strain>
    </source>
</reference>
<dbReference type="OMA" id="SGPRIAN"/>
<organism evidence="4 5">
    <name type="scientific">Magnaporthiopsis poae (strain ATCC 64411 / 73-15)</name>
    <name type="common">Kentucky bluegrass fungus</name>
    <name type="synonym">Magnaporthe poae</name>
    <dbReference type="NCBI Taxonomy" id="644358"/>
    <lineage>
        <taxon>Eukaryota</taxon>
        <taxon>Fungi</taxon>
        <taxon>Dikarya</taxon>
        <taxon>Ascomycota</taxon>
        <taxon>Pezizomycotina</taxon>
        <taxon>Sordariomycetes</taxon>
        <taxon>Sordariomycetidae</taxon>
        <taxon>Magnaporthales</taxon>
        <taxon>Magnaporthaceae</taxon>
        <taxon>Magnaporthiopsis</taxon>
    </lineage>
</organism>
<accession>A0A0C4E2Q8</accession>
<protein>
    <recommendedName>
        <fullName evidence="6">Zn(2)-C6 fungal-type domain-containing protein</fullName>
    </recommendedName>
</protein>
<feature type="region of interest" description="Disordered" evidence="2">
    <location>
        <begin position="1"/>
        <end position="45"/>
    </location>
</feature>